<feature type="compositionally biased region" description="Polar residues" evidence="10">
    <location>
        <begin position="385"/>
        <end position="407"/>
    </location>
</feature>
<dbReference type="InterPro" id="IPR035992">
    <property type="entry name" value="Ricin_B-like_lectins"/>
</dbReference>
<feature type="compositionally biased region" description="Polar residues" evidence="10">
    <location>
        <begin position="529"/>
        <end position="563"/>
    </location>
</feature>
<feature type="compositionally biased region" description="Low complexity" evidence="10">
    <location>
        <begin position="1271"/>
        <end position="1352"/>
    </location>
</feature>
<feature type="compositionally biased region" description="Low complexity" evidence="10">
    <location>
        <begin position="17"/>
        <end position="142"/>
    </location>
</feature>
<feature type="compositionally biased region" description="Low complexity" evidence="10">
    <location>
        <begin position="409"/>
        <end position="448"/>
    </location>
</feature>
<evidence type="ECO:0000256" key="9">
    <source>
        <dbReference type="PROSITE-ProRule" id="PRU00803"/>
    </source>
</evidence>
<comment type="function">
    <text evidence="7">In the vertebrate host, binds to highly sulfated heparan sulfate proteoglycans (HSPGs) on the surface of host hepatocytes and is required for sporozoite invasion of the host hepatocytes.</text>
</comment>
<evidence type="ECO:0000256" key="3">
    <source>
        <dbReference type="ARBA" id="ARBA00022522"/>
    </source>
</evidence>
<feature type="compositionally biased region" description="Polar residues" evidence="10">
    <location>
        <begin position="625"/>
        <end position="634"/>
    </location>
</feature>
<feature type="compositionally biased region" description="Polar residues" evidence="10">
    <location>
        <begin position="931"/>
        <end position="961"/>
    </location>
</feature>
<protein>
    <recommendedName>
        <fullName evidence="2">Circumsporozoite protein</fullName>
    </recommendedName>
</protein>
<feature type="compositionally biased region" description="Low complexity" evidence="10">
    <location>
        <begin position="971"/>
        <end position="1000"/>
    </location>
</feature>
<dbReference type="PANTHER" id="PTHR44826:SF3">
    <property type="entry name" value="SPORE COAT PROTEIN SP85"/>
    <property type="match status" value="1"/>
</dbReference>
<feature type="compositionally biased region" description="Polar residues" evidence="10">
    <location>
        <begin position="464"/>
        <end position="498"/>
    </location>
</feature>
<feature type="compositionally biased region" description="Low complexity" evidence="10">
    <location>
        <begin position="855"/>
        <end position="896"/>
    </location>
</feature>
<feature type="compositionally biased region" description="Polar residues" evidence="10">
    <location>
        <begin position="315"/>
        <end position="345"/>
    </location>
</feature>
<dbReference type="InterPro" id="IPR051860">
    <property type="entry name" value="Plasmodium_CSP_Invasion"/>
</dbReference>
<evidence type="ECO:0000256" key="1">
    <source>
        <dbReference type="ARBA" id="ARBA00006241"/>
    </source>
</evidence>
<evidence type="ECO:0000313" key="11">
    <source>
        <dbReference type="EMBL" id="EJK63429.1"/>
    </source>
</evidence>
<feature type="compositionally biased region" description="Low complexity" evidence="10">
    <location>
        <begin position="185"/>
        <end position="313"/>
    </location>
</feature>
<proteinExistence type="inferred from homology"/>
<dbReference type="Gene3D" id="3.50.4.10">
    <property type="entry name" value="Hepatocyte Growth Factor"/>
    <property type="match status" value="1"/>
</dbReference>
<evidence type="ECO:0000256" key="7">
    <source>
        <dbReference type="ARBA" id="ARBA00033726"/>
    </source>
</evidence>
<dbReference type="InterPro" id="IPR013519">
    <property type="entry name" value="Int_alpha_beta-p"/>
</dbReference>
<feature type="compositionally biased region" description="Polar residues" evidence="10">
    <location>
        <begin position="143"/>
        <end position="173"/>
    </location>
</feature>
<comment type="similarity">
    <text evidence="1">Belongs to the plasmodium circumsporozoite protein family.</text>
</comment>
<evidence type="ECO:0000256" key="10">
    <source>
        <dbReference type="SAM" id="MobiDB-lite"/>
    </source>
</evidence>
<evidence type="ECO:0000256" key="5">
    <source>
        <dbReference type="ARBA" id="ARBA00022737"/>
    </source>
</evidence>
<keyword evidence="6" id="KW-0325">Glycoprotein</keyword>
<feature type="non-terminal residue" evidence="11">
    <location>
        <position position="1"/>
    </location>
</feature>
<comment type="function">
    <text evidence="8">Essential sporozoite protein. In the mosquito vector, required for sporozoite development in the oocyst, migration through the vector hemolymph and entry into the vector salivary glands. In the vertebrate host, required for sporozoite migration through the host dermis and infection of host hepatocytes. Binds to highly sulfated heparan sulfate proteoglycans (HSPGs) on the surface of host hepatocytes.</text>
</comment>
<dbReference type="Pfam" id="PF14312">
    <property type="entry name" value="FG-GAP_2"/>
    <property type="match status" value="7"/>
</dbReference>
<feature type="compositionally biased region" description="Polar residues" evidence="10">
    <location>
        <begin position="1355"/>
        <end position="1370"/>
    </location>
</feature>
<feature type="compositionally biased region" description="Low complexity" evidence="10">
    <location>
        <begin position="351"/>
        <end position="384"/>
    </location>
</feature>
<feature type="compositionally biased region" description="Polar residues" evidence="10">
    <location>
        <begin position="1066"/>
        <end position="1083"/>
    </location>
</feature>
<feature type="compositionally biased region" description="Low complexity" evidence="10">
    <location>
        <begin position="727"/>
        <end position="820"/>
    </location>
</feature>
<feature type="compositionally biased region" description="Low complexity" evidence="10">
    <location>
        <begin position="567"/>
        <end position="624"/>
    </location>
</feature>
<dbReference type="InterPro" id="IPR013517">
    <property type="entry name" value="FG-GAP"/>
</dbReference>
<dbReference type="PANTHER" id="PTHR44826">
    <property type="entry name" value="SPORE COAT PROTEIN SP85"/>
    <property type="match status" value="1"/>
</dbReference>
<feature type="compositionally biased region" description="Low complexity" evidence="10">
    <location>
        <begin position="1011"/>
        <end position="1065"/>
    </location>
</feature>
<dbReference type="eggNOG" id="KOG1216">
    <property type="taxonomic scope" value="Eukaryota"/>
</dbReference>
<reference evidence="11 12" key="1">
    <citation type="journal article" date="2012" name="Genome Biol.">
        <title>Genome and low-iron response of an oceanic diatom adapted to chronic iron limitation.</title>
        <authorList>
            <person name="Lommer M."/>
            <person name="Specht M."/>
            <person name="Roy A.S."/>
            <person name="Kraemer L."/>
            <person name="Andreson R."/>
            <person name="Gutowska M.A."/>
            <person name="Wolf J."/>
            <person name="Bergner S.V."/>
            <person name="Schilhabel M.B."/>
            <person name="Klostermeier U.C."/>
            <person name="Beiko R.G."/>
            <person name="Rosenstiel P."/>
            <person name="Hippler M."/>
            <person name="Laroche J."/>
        </authorList>
    </citation>
    <scope>NUCLEOTIDE SEQUENCE [LARGE SCALE GENOMIC DNA]</scope>
    <source>
        <strain evidence="11 12">CCMP1005</strain>
    </source>
</reference>
<feature type="compositionally biased region" description="Low complexity" evidence="10">
    <location>
        <begin position="1087"/>
        <end position="1139"/>
    </location>
</feature>
<keyword evidence="4" id="KW-0732">Signal</keyword>
<feature type="repeat" description="FG-GAP" evidence="9">
    <location>
        <begin position="2578"/>
        <end position="2635"/>
    </location>
</feature>
<comment type="caution">
    <text evidence="11">The sequence shown here is derived from an EMBL/GenBank/DDBJ whole genome shotgun (WGS) entry which is preliminary data.</text>
</comment>
<feature type="repeat" description="FG-GAP" evidence="9">
    <location>
        <begin position="2461"/>
        <end position="2517"/>
    </location>
</feature>
<feature type="compositionally biased region" description="Polar residues" evidence="10">
    <location>
        <begin position="821"/>
        <end position="851"/>
    </location>
</feature>
<evidence type="ECO:0000256" key="2">
    <source>
        <dbReference type="ARBA" id="ARBA00021911"/>
    </source>
</evidence>
<accession>K0SEK8</accession>
<name>K0SEK8_THAOC</name>
<evidence type="ECO:0000256" key="8">
    <source>
        <dbReference type="ARBA" id="ARBA00045806"/>
    </source>
</evidence>
<keyword evidence="12" id="KW-1185">Reference proteome</keyword>
<dbReference type="Gene3D" id="2.130.10.130">
    <property type="entry name" value="Integrin alpha, N-terminal"/>
    <property type="match status" value="3"/>
</dbReference>
<feature type="compositionally biased region" description="Low complexity" evidence="10">
    <location>
        <begin position="1151"/>
        <end position="1232"/>
    </location>
</feature>
<feature type="region of interest" description="Disordered" evidence="10">
    <location>
        <begin position="1"/>
        <end position="1370"/>
    </location>
</feature>
<evidence type="ECO:0000313" key="12">
    <source>
        <dbReference type="Proteomes" id="UP000266841"/>
    </source>
</evidence>
<feature type="compositionally biased region" description="Low complexity" evidence="10">
    <location>
        <begin position="635"/>
        <end position="717"/>
    </location>
</feature>
<evidence type="ECO:0000256" key="6">
    <source>
        <dbReference type="ARBA" id="ARBA00023180"/>
    </source>
</evidence>
<keyword evidence="3" id="KW-0748">Sporozoite</keyword>
<dbReference type="SMART" id="SM00191">
    <property type="entry name" value="Int_alpha"/>
    <property type="match status" value="5"/>
</dbReference>
<feature type="compositionally biased region" description="Low complexity" evidence="10">
    <location>
        <begin position="907"/>
        <end position="930"/>
    </location>
</feature>
<dbReference type="EMBL" id="AGNL01018253">
    <property type="protein sequence ID" value="EJK63429.1"/>
    <property type="molecule type" value="Genomic_DNA"/>
</dbReference>
<evidence type="ECO:0000256" key="4">
    <source>
        <dbReference type="ARBA" id="ARBA00022729"/>
    </source>
</evidence>
<dbReference type="SUPFAM" id="SSF69318">
    <property type="entry name" value="Integrin alpha N-terminal domain"/>
    <property type="match status" value="1"/>
</dbReference>
<feature type="compositionally biased region" description="Polar residues" evidence="10">
    <location>
        <begin position="1233"/>
        <end position="1270"/>
    </location>
</feature>
<feature type="compositionally biased region" description="Low complexity" evidence="10">
    <location>
        <begin position="499"/>
        <end position="528"/>
    </location>
</feature>
<sequence length="2807" mass="292954">IDAPKRFSIWPTALPTSIPSESPSHMPSSVPSVQPTSMPSSVPSEAPTAAPSSAPSFQPSSVPSSSPSAQPSVSPSEHPSASPSSVPSESPSSVPSGSPSTAPSVFPSSNPSSVPSESPTSQPSAAPSLKPSSSPSEHPSVSIWPTSMPSEAPSLSAQPSATAVPTSQPSMHPSVSIWPTALPTSIPSESPSLMPSSVPSVQPTSMPSTVPSEAPTAAPSTAPSFQPSSVPSSSPSAQPSVSPSEHPSASPSSEPSRNPSSVPSGSPSTTPSVVPSSNPSSVPSESPTSQPSAVPSLKPSSSPSEHPSVSVWPTSLPSEAPSLSAQPSASGVPTSQPSMNPSISIWPTALPSSVPSESPSTVPSSVPSVQPTTTPSSIPSEQPSVKPSASPSVIPSSNPSTQPSDDPTSMPSGEPSSSPSSEPSGSPSYGPSESPSGSPSAAPSELPSNTPSEHPSVSIWPTLMPSNVPSVSTHPSMSAVPSSQPSEHPSVSIWPTGQPSSVPSSRPSSQPSSTPSTQPSTTPSVAPSGQPSASPSLAPSGQPSSIPSLRPSAQPSVEPSSFPSVLPSSQPSGMPSSSPSYEPSYEPSMSIWPTTQPSVSPSASSWPSISSQPSSQPSEFPSVSIWPTGQPTSIPSEQPSNVPSSVPSGQPSSLPSTNPSATPSVMPSSVPSSVPSGQPSSAPSVQPSAVPSGSPSSNPSVGPSAVPSSLPSVMPSAEPSSAPSVRPSSQPSGLPSSAPSSSPSEHPSVSVWPTAVPSEAPSISAEPSMSAEPSSQPSEMPSVSIWPTAMPSSVPSEQPSSVPSTVPSSQPSGAPSGQPSTMPSSIPSEQPSLLPSTNPSATPSAMPSSVPSLEPSGQPSSAPSVQPSAVPSGSPSSNPSVGPSAVPSSLPSVMPSTEPSSAPSVRPSSQPSGLPSSAPSSSPSEHPSVSVWPTTAPSEAPSNTGSPTGSAYPTSQPSEFPSVTIWPTAMPSSVPSEQPSSVPSTIPSSQPSGAPSGQPSTMPSSVPSGQPSSLPSTNPSATPSAMPSSVPSSVPSGQPSSAPSVQPSAVPSGSPSSNPSVGPSAIPSSLPSVMPSTEPSSAPSVRPSSQPSGLPSSAPSSSPSEHPSVSVWPTAVPSEAPSISAEPSMSAEPSSQPSEFPSVSIWPTAMPTSVPSEQPSSVPSTIPSSQPSGAPSGQPSTMPSSVPSSHPSTSPSSMPSIQSSGSPSSIPSAMPSRAPSSVPSTVPSAQPSFQPSTSPSVIPSSMPSARPSEQPSSVPSAHPSEQPSSVPSERPSLDPSSSPSEHPSVSLWPTGQPSSIPSEQPSSAPSSLPSRQPSSLPSTHPSSIPSEAPSISTVPSSMPSSIPSTAPSEHPSISTEPSFAPSSMPSSIPSYQPSIFMYVFTAAQPSESPSVSSRPTLAPTKFGRSVAISGDTIVVGDGIHSCGSATIYKRTNGSWVEQDELRPPVCGLGANPERPIGFGFSVDLDDRGITAIVGSPKESTNGVNSGAAYVFGPSDVNSESWVLQETFLDSEGTDYDDFGWSVAINGDFAIVGAFVDDESTNRGHAHIYMRAGPIWFEMQTIDAPGEDYFGHSVSIADRIAVIGTVGHSYVYSMDNYGMWSEYDKFSTGGSFWTDVKAHGHKIISASEGSASVAEYPYIHDRVLKTPLATLEASFYDDNWEVISQGDLPWRNATPTRNGVAGVTIESTMYEGDSELSYTEVSLFDVSWKWFSEYRITWEARNSSESVEMTQVELPGLLGKDRELAIHSIPRSFKGSWHANLLQYSNDVEIFNGFVYEKSCNYCRPSWGLASIKIFDGSTNRFKMGLHGGRIPALSFRPNDGRYSITSGMRIYTANNDGGADPKRYLLQGRNKPGVKIKDVVTESCWYITNDNTIATGNCTNDGDEYLFYTNGWGEIRSPLHIGRCVDPTTYLYGHMEFSTCHSYERGENQTKTRDNYFTFNGTLDGMFSMKSVKLGDKCIEQYLTGNVVNLRPCTGNNTQQFFVASEGVFNVSSDEAWEEISSGILPWRSKHSRNAIGQAISSTFAEADDDLNLIEVKFYENTQPYYEYKVSFPELRSKNADHMHFAELELPGKKLFDGIDGGAVARQREVETMFQHSYECIFGSKKELLKDTTRQECARACVDLGLDQCEGFNYVTEDSQYPSYDPNYESNDCQLLSDVSGDGCNNIYYKLELFTITSERSDDDPYFLSASTSFDYAQACMAGERFITYFDISRDECRRRCTEYGSSCLGAEYHVSPSRNRECALTNSTSTVDCYDVEFFTKSDYITAPTISPVTSSPTSDEIHLNLLGTLDPQEGVVHDHFGMNIAIDMVDKFLISGSPYSDTKGMADSGAANIYSLNETDGVSWNHLIRLSASDMEVNTLFGSDVAISGSTAVVSAHLFGDGGVYVFGRIGSDGPWVQQAKLVESSGAGGDRFGVSVDLAGDTLVVGADHYNSTGLKCGAVFIYKRKYFAWRKVQTLFPDNCSSDAYFGRSVRFDDESDQQFIVGSSGDSANGESSGSVYIYSYNPSITTWEMEAHLFPLDGRSDDSFGVSTALNADLAVVGAYTDDTDYGGFDVGSAYIFRRVGSNSWVQETKLESSDGMGGDGFGSHVALHRNVVLVGAPGDDVSDEGQDTRGAVYLFSWDNTSGAWQELKKISGTHSNAKLGTAVAIHERSIYIGSSHETVDGLEGRGTIYSYELIGDIIFQPTTSPSVPPTLQVTASPASNTTTGSPTMLDGVCSKFDTTGSHSGDSVQVLQPYESSDGIEFTWSECAQLCAQTQDCEFWTLQTSGTKQCLLKKNKGEYLDSSGHFEGDRDPDCNTL</sequence>
<dbReference type="InterPro" id="IPR028994">
    <property type="entry name" value="Integrin_alpha_N"/>
</dbReference>
<organism evidence="11 12">
    <name type="scientific">Thalassiosira oceanica</name>
    <name type="common">Marine diatom</name>
    <dbReference type="NCBI Taxonomy" id="159749"/>
    <lineage>
        <taxon>Eukaryota</taxon>
        <taxon>Sar</taxon>
        <taxon>Stramenopiles</taxon>
        <taxon>Ochrophyta</taxon>
        <taxon>Bacillariophyta</taxon>
        <taxon>Coscinodiscophyceae</taxon>
        <taxon>Thalassiosirophycidae</taxon>
        <taxon>Thalassiosirales</taxon>
        <taxon>Thalassiosiraceae</taxon>
        <taxon>Thalassiosira</taxon>
    </lineage>
</organism>
<gene>
    <name evidence="11" type="ORF">THAOC_15906</name>
</gene>
<keyword evidence="5" id="KW-0677">Repeat</keyword>
<dbReference type="SUPFAM" id="SSF50370">
    <property type="entry name" value="Ricin B-like lectins"/>
    <property type="match status" value="1"/>
</dbReference>
<dbReference type="PROSITE" id="PS51470">
    <property type="entry name" value="FG_GAP"/>
    <property type="match status" value="2"/>
</dbReference>
<dbReference type="Proteomes" id="UP000266841">
    <property type="component" value="Unassembled WGS sequence"/>
</dbReference>
<feature type="compositionally biased region" description="Polar residues" evidence="10">
    <location>
        <begin position="1001"/>
        <end position="1010"/>
    </location>
</feature>